<dbReference type="SUPFAM" id="SSF52172">
    <property type="entry name" value="CheY-like"/>
    <property type="match status" value="1"/>
</dbReference>
<dbReference type="InterPro" id="IPR011006">
    <property type="entry name" value="CheY-like_superfamily"/>
</dbReference>
<dbReference type="InterPro" id="IPR050595">
    <property type="entry name" value="Bact_response_regulator"/>
</dbReference>
<dbReference type="SMART" id="SM00448">
    <property type="entry name" value="REC"/>
    <property type="match status" value="1"/>
</dbReference>
<keyword evidence="2" id="KW-0902">Two-component regulatory system</keyword>
<dbReference type="Pfam" id="PF00072">
    <property type="entry name" value="Response_reg"/>
    <property type="match status" value="1"/>
</dbReference>
<reference evidence="5 6" key="1">
    <citation type="journal article" date="2016" name="Nat. Commun.">
        <title>Thousands of microbial genomes shed light on interconnected biogeochemical processes in an aquifer system.</title>
        <authorList>
            <person name="Anantharaman K."/>
            <person name="Brown C.T."/>
            <person name="Hug L.A."/>
            <person name="Sharon I."/>
            <person name="Castelle C.J."/>
            <person name="Probst A.J."/>
            <person name="Thomas B.C."/>
            <person name="Singh A."/>
            <person name="Wilkins M.J."/>
            <person name="Karaoz U."/>
            <person name="Brodie E.L."/>
            <person name="Williams K.H."/>
            <person name="Hubbard S.S."/>
            <person name="Banfield J.F."/>
        </authorList>
    </citation>
    <scope>NUCLEOTIDE SEQUENCE [LARGE SCALE GENOMIC DNA]</scope>
</reference>
<evidence type="ECO:0000259" key="4">
    <source>
        <dbReference type="PROSITE" id="PS50110"/>
    </source>
</evidence>
<organism evidence="5 6">
    <name type="scientific">Candidatus Campbellbacteria bacterium RIFCSPHIGHO2_12_FULL_35_10</name>
    <dbReference type="NCBI Taxonomy" id="1797578"/>
    <lineage>
        <taxon>Bacteria</taxon>
        <taxon>Candidatus Campbelliibacteriota</taxon>
    </lineage>
</organism>
<dbReference type="AlphaFoldDB" id="A0A1F5ENR1"/>
<feature type="domain" description="Response regulatory" evidence="4">
    <location>
        <begin position="4"/>
        <end position="121"/>
    </location>
</feature>
<dbReference type="EMBL" id="MFAA01000017">
    <property type="protein sequence ID" value="OGD69033.1"/>
    <property type="molecule type" value="Genomic_DNA"/>
</dbReference>
<dbReference type="CDD" id="cd00156">
    <property type="entry name" value="REC"/>
    <property type="match status" value="1"/>
</dbReference>
<dbReference type="GO" id="GO:0000160">
    <property type="term" value="P:phosphorelay signal transduction system"/>
    <property type="evidence" value="ECO:0007669"/>
    <property type="project" value="UniProtKB-KW"/>
</dbReference>
<evidence type="ECO:0000256" key="2">
    <source>
        <dbReference type="ARBA" id="ARBA00023012"/>
    </source>
</evidence>
<dbReference type="InterPro" id="IPR001789">
    <property type="entry name" value="Sig_transdc_resp-reg_receiver"/>
</dbReference>
<gene>
    <name evidence="5" type="ORF">A3E89_01220</name>
</gene>
<evidence type="ECO:0000313" key="5">
    <source>
        <dbReference type="EMBL" id="OGD69033.1"/>
    </source>
</evidence>
<evidence type="ECO:0000313" key="6">
    <source>
        <dbReference type="Proteomes" id="UP000185891"/>
    </source>
</evidence>
<accession>A0A1F5ENR1</accession>
<evidence type="ECO:0000256" key="3">
    <source>
        <dbReference type="PROSITE-ProRule" id="PRU00169"/>
    </source>
</evidence>
<dbReference type="PANTHER" id="PTHR44591:SF14">
    <property type="entry name" value="PROTEIN PILG"/>
    <property type="match status" value="1"/>
</dbReference>
<sequence length="124" mass="14426">MKKKVLIIEDDMLTVEAFLKRCESENFEIVRGRNGEEGLEIALREHPDLILLDIVMPVMDGETMLKKLRQDDWGKNAKVMILTNLDSSQKIMEAVNNNTFDYLIKSDWKIDDIVEKIKSKLEDK</sequence>
<proteinExistence type="predicted"/>
<dbReference type="Gene3D" id="3.40.50.2300">
    <property type="match status" value="1"/>
</dbReference>
<name>A0A1F5ENR1_9BACT</name>
<dbReference type="PROSITE" id="PS50110">
    <property type="entry name" value="RESPONSE_REGULATORY"/>
    <property type="match status" value="1"/>
</dbReference>
<comment type="caution">
    <text evidence="5">The sequence shown here is derived from an EMBL/GenBank/DDBJ whole genome shotgun (WGS) entry which is preliminary data.</text>
</comment>
<keyword evidence="1 3" id="KW-0597">Phosphoprotein</keyword>
<feature type="modified residue" description="4-aspartylphosphate" evidence="3">
    <location>
        <position position="53"/>
    </location>
</feature>
<evidence type="ECO:0000256" key="1">
    <source>
        <dbReference type="ARBA" id="ARBA00022553"/>
    </source>
</evidence>
<dbReference type="PANTHER" id="PTHR44591">
    <property type="entry name" value="STRESS RESPONSE REGULATOR PROTEIN 1"/>
    <property type="match status" value="1"/>
</dbReference>
<dbReference type="Proteomes" id="UP000185891">
    <property type="component" value="Unassembled WGS sequence"/>
</dbReference>
<protein>
    <recommendedName>
        <fullName evidence="4">Response regulatory domain-containing protein</fullName>
    </recommendedName>
</protein>